<name>A0AA35XHZ5_GEOBA</name>
<proteinExistence type="predicted"/>
<protein>
    <submittedName>
        <fullName evidence="1">LINE-1 retrotransposable element ORF2 protein</fullName>
    </submittedName>
</protein>
<keyword evidence="2" id="KW-1185">Reference proteome</keyword>
<evidence type="ECO:0000313" key="2">
    <source>
        <dbReference type="Proteomes" id="UP001174909"/>
    </source>
</evidence>
<gene>
    <name evidence="1" type="ORF">GBAR_LOCUS28571</name>
</gene>
<dbReference type="AlphaFoldDB" id="A0AA35XHZ5"/>
<evidence type="ECO:0000313" key="1">
    <source>
        <dbReference type="EMBL" id="CAI8052195.1"/>
    </source>
</evidence>
<reference evidence="1" key="1">
    <citation type="submission" date="2023-03" db="EMBL/GenBank/DDBJ databases">
        <authorList>
            <person name="Steffen K."/>
            <person name="Cardenas P."/>
        </authorList>
    </citation>
    <scope>NUCLEOTIDE SEQUENCE</scope>
</reference>
<feature type="non-terminal residue" evidence="1">
    <location>
        <position position="171"/>
    </location>
</feature>
<dbReference type="PANTHER" id="PTHR47510">
    <property type="entry name" value="REVERSE TRANSCRIPTASE DOMAIN-CONTAINING PROTEIN"/>
    <property type="match status" value="1"/>
</dbReference>
<dbReference type="Proteomes" id="UP001174909">
    <property type="component" value="Unassembled WGS sequence"/>
</dbReference>
<organism evidence="1 2">
    <name type="scientific">Geodia barretti</name>
    <name type="common">Barrett's horny sponge</name>
    <dbReference type="NCBI Taxonomy" id="519541"/>
    <lineage>
        <taxon>Eukaryota</taxon>
        <taxon>Metazoa</taxon>
        <taxon>Porifera</taxon>
        <taxon>Demospongiae</taxon>
        <taxon>Heteroscleromorpha</taxon>
        <taxon>Tetractinellida</taxon>
        <taxon>Astrophorina</taxon>
        <taxon>Geodiidae</taxon>
        <taxon>Geodia</taxon>
    </lineage>
</organism>
<dbReference type="PANTHER" id="PTHR47510:SF3">
    <property type="entry name" value="ENDO_EXONUCLEASE_PHOSPHATASE DOMAIN-CONTAINING PROTEIN"/>
    <property type="match status" value="1"/>
</dbReference>
<dbReference type="EMBL" id="CASHTH010003995">
    <property type="protein sequence ID" value="CAI8052195.1"/>
    <property type="molecule type" value="Genomic_DNA"/>
</dbReference>
<sequence>VNETTFEGSTILEGWAQYFENLGASSIPPAEDLACRLEIFQLFQSLPDVEPDLICAVEVGTLISSLPKGKAAGPDYLSNEHLIFSHPIIANTLEILFNAILISGHIPSIFHQGLIVPIPKRRNSDLSNPSNFRGITLLSVSSKVFEKLILTRLSTKSPLIHPLQGSYPVVT</sequence>
<comment type="caution">
    <text evidence="1">The sequence shown here is derived from an EMBL/GenBank/DDBJ whole genome shotgun (WGS) entry which is preliminary data.</text>
</comment>
<accession>A0AA35XHZ5</accession>